<dbReference type="Pfam" id="PF15067">
    <property type="entry name" value="FAM124"/>
    <property type="match status" value="1"/>
</dbReference>
<proteinExistence type="inferred from homology"/>
<comment type="similarity">
    <text evidence="1">Belongs to the FAM124 family.</text>
</comment>
<dbReference type="Gene3D" id="3.10.180.10">
    <property type="entry name" value="2,3-Dihydroxybiphenyl 1,2-Dioxygenase, domain 1"/>
    <property type="match status" value="1"/>
</dbReference>
<accession>A0AAV2IND6</accession>
<feature type="domain" description="FAM124" evidence="4">
    <location>
        <begin position="2"/>
        <end position="187"/>
    </location>
</feature>
<evidence type="ECO:0000259" key="4">
    <source>
        <dbReference type="Pfam" id="PF15067"/>
    </source>
</evidence>
<feature type="compositionally biased region" description="Basic and acidic residues" evidence="2">
    <location>
        <begin position="298"/>
        <end position="309"/>
    </location>
</feature>
<dbReference type="AlphaFoldDB" id="A0AAV2IND6"/>
<dbReference type="EMBL" id="CAXITT010001370">
    <property type="protein sequence ID" value="CAL1548480.1"/>
    <property type="molecule type" value="Genomic_DNA"/>
</dbReference>
<sequence length="490" mass="55255">MSSPALAVILFLPEFGVACSQNIRRHFQKFPWRHHHTIQLQKTGSASVLGKHEFYFLSRQLPLWSVCTSLHSISYVRFNLFVRRFNAMVEFYRLITGAEMESRKPGFSLFTIGTMRPCGSASQPQSSCELALKYSPQVSPYPLTDAYLTFPVHDLHSLLTILPSDALPLSPRDYLVRDPDGNVVILHEVQTIETTGVDATHAKLTRPAAIHAHSADKASVHSDSIDSGRYSDFDVGSSELDQCMTRLAALCKLDATTAPPRLSKVNEDQTFSRNSDRNHCHPYPVKLDMSRAQNPTREWSHAKKPEPHSDYNPQNTISCFTTHEVNDKASLHYLPKDHTQHSQSDLMRNTHCSLPVNNASNFKSRSVIGGQVIPQHCNEPKHDCDCYTSFSDNVTGTNLVDTHCKHFELFPEVPNIHISKRFPQSADQASTAKCRDVYPSAKDNSDQLYRSRMNHPDSLTSSSTSDLEEPYRTRNRQTADVNPPYKVTFV</sequence>
<keyword evidence="6" id="KW-1185">Reference proteome</keyword>
<feature type="region of interest" description="Disordered" evidence="2">
    <location>
        <begin position="438"/>
        <end position="484"/>
    </location>
</feature>
<evidence type="ECO:0000256" key="2">
    <source>
        <dbReference type="SAM" id="MobiDB-lite"/>
    </source>
</evidence>
<feature type="compositionally biased region" description="Low complexity" evidence="2">
    <location>
        <begin position="456"/>
        <end position="465"/>
    </location>
</feature>
<comment type="caution">
    <text evidence="5">The sequence shown here is derived from an EMBL/GenBank/DDBJ whole genome shotgun (WGS) entry which is preliminary data.</text>
</comment>
<feature type="signal peptide" evidence="3">
    <location>
        <begin position="1"/>
        <end position="20"/>
    </location>
</feature>
<gene>
    <name evidence="5" type="ORF">GSLYS_00021797001</name>
</gene>
<evidence type="ECO:0000313" key="6">
    <source>
        <dbReference type="Proteomes" id="UP001497497"/>
    </source>
</evidence>
<dbReference type="Proteomes" id="UP001497497">
    <property type="component" value="Unassembled WGS sequence"/>
</dbReference>
<evidence type="ECO:0000313" key="5">
    <source>
        <dbReference type="EMBL" id="CAL1548480.1"/>
    </source>
</evidence>
<dbReference type="InterPro" id="IPR046365">
    <property type="entry name" value="FAM124_dom"/>
</dbReference>
<dbReference type="PANTHER" id="PTHR14715:SF6">
    <property type="entry name" value="FAM124 DOMAIN-CONTAINING PROTEIN"/>
    <property type="match status" value="1"/>
</dbReference>
<dbReference type="InterPro" id="IPR029068">
    <property type="entry name" value="Glyas_Bleomycin-R_OHBP_Dase"/>
</dbReference>
<protein>
    <recommendedName>
        <fullName evidence="4">FAM124 domain-containing protein</fullName>
    </recommendedName>
</protein>
<evidence type="ECO:0000256" key="1">
    <source>
        <dbReference type="ARBA" id="ARBA00006440"/>
    </source>
</evidence>
<dbReference type="InterPro" id="IPR029380">
    <property type="entry name" value="FAM124"/>
</dbReference>
<evidence type="ECO:0000256" key="3">
    <source>
        <dbReference type="SAM" id="SignalP"/>
    </source>
</evidence>
<keyword evidence="3" id="KW-0732">Signal</keyword>
<dbReference type="SUPFAM" id="SSF54593">
    <property type="entry name" value="Glyoxalase/Bleomycin resistance protein/Dihydroxybiphenyl dioxygenase"/>
    <property type="match status" value="1"/>
</dbReference>
<feature type="chain" id="PRO_5043999315" description="FAM124 domain-containing protein" evidence="3">
    <location>
        <begin position="21"/>
        <end position="490"/>
    </location>
</feature>
<reference evidence="5 6" key="1">
    <citation type="submission" date="2024-04" db="EMBL/GenBank/DDBJ databases">
        <authorList>
            <consortium name="Genoscope - CEA"/>
            <person name="William W."/>
        </authorList>
    </citation>
    <scope>NUCLEOTIDE SEQUENCE [LARGE SCALE GENOMIC DNA]</scope>
</reference>
<feature type="region of interest" description="Disordered" evidence="2">
    <location>
        <begin position="266"/>
        <end position="317"/>
    </location>
</feature>
<dbReference type="PANTHER" id="PTHR14715">
    <property type="entry name" value="FAM124 DOMAIN-CONTAINING PROTEIN-RELATED"/>
    <property type="match status" value="1"/>
</dbReference>
<organism evidence="5 6">
    <name type="scientific">Lymnaea stagnalis</name>
    <name type="common">Great pond snail</name>
    <name type="synonym">Helix stagnalis</name>
    <dbReference type="NCBI Taxonomy" id="6523"/>
    <lineage>
        <taxon>Eukaryota</taxon>
        <taxon>Metazoa</taxon>
        <taxon>Spiralia</taxon>
        <taxon>Lophotrochozoa</taxon>
        <taxon>Mollusca</taxon>
        <taxon>Gastropoda</taxon>
        <taxon>Heterobranchia</taxon>
        <taxon>Euthyneura</taxon>
        <taxon>Panpulmonata</taxon>
        <taxon>Hygrophila</taxon>
        <taxon>Lymnaeoidea</taxon>
        <taxon>Lymnaeidae</taxon>
        <taxon>Lymnaea</taxon>
    </lineage>
</organism>
<name>A0AAV2IND6_LYMST</name>